<proteinExistence type="predicted"/>
<accession>A0A3D3R4D9</accession>
<evidence type="ECO:0000313" key="2">
    <source>
        <dbReference type="EMBL" id="HCO22962.1"/>
    </source>
</evidence>
<reference evidence="2 3" key="1">
    <citation type="journal article" date="2018" name="Nat. Biotechnol.">
        <title>A standardized bacterial taxonomy based on genome phylogeny substantially revises the tree of life.</title>
        <authorList>
            <person name="Parks D.H."/>
            <person name="Chuvochina M."/>
            <person name="Waite D.W."/>
            <person name="Rinke C."/>
            <person name="Skarshewski A."/>
            <person name="Chaumeil P.A."/>
            <person name="Hugenholtz P."/>
        </authorList>
    </citation>
    <scope>NUCLEOTIDE SEQUENCE [LARGE SCALE GENOMIC DNA]</scope>
    <source>
        <strain evidence="2">UBA9375</strain>
    </source>
</reference>
<organism evidence="2 3">
    <name type="scientific">Gimesia maris</name>
    <dbReference type="NCBI Taxonomy" id="122"/>
    <lineage>
        <taxon>Bacteria</taxon>
        <taxon>Pseudomonadati</taxon>
        <taxon>Planctomycetota</taxon>
        <taxon>Planctomycetia</taxon>
        <taxon>Planctomycetales</taxon>
        <taxon>Planctomycetaceae</taxon>
        <taxon>Gimesia</taxon>
    </lineage>
</organism>
<keyword evidence="1" id="KW-1133">Transmembrane helix</keyword>
<feature type="transmembrane region" description="Helical" evidence="1">
    <location>
        <begin position="100"/>
        <end position="122"/>
    </location>
</feature>
<protein>
    <submittedName>
        <fullName evidence="2">Uncharacterized protein</fullName>
    </submittedName>
</protein>
<evidence type="ECO:0000256" key="1">
    <source>
        <dbReference type="SAM" id="Phobius"/>
    </source>
</evidence>
<dbReference type="AlphaFoldDB" id="A0A3D3R4D9"/>
<feature type="transmembrane region" description="Helical" evidence="1">
    <location>
        <begin position="142"/>
        <end position="160"/>
    </location>
</feature>
<feature type="transmembrane region" description="Helical" evidence="1">
    <location>
        <begin position="12"/>
        <end position="36"/>
    </location>
</feature>
<evidence type="ECO:0000313" key="3">
    <source>
        <dbReference type="Proteomes" id="UP000263642"/>
    </source>
</evidence>
<gene>
    <name evidence="2" type="ORF">DIT97_07855</name>
</gene>
<feature type="transmembrane region" description="Helical" evidence="1">
    <location>
        <begin position="56"/>
        <end position="80"/>
    </location>
</feature>
<dbReference type="EMBL" id="DQAY01000048">
    <property type="protein sequence ID" value="HCO22962.1"/>
    <property type="molecule type" value="Genomic_DNA"/>
</dbReference>
<dbReference type="Proteomes" id="UP000263642">
    <property type="component" value="Unassembled WGS sequence"/>
</dbReference>
<keyword evidence="1" id="KW-0812">Transmembrane</keyword>
<sequence length="177" mass="19485">MKKEEVAYIGCRLVGLFYAIKALETVASFVMTFVAWKTASAQFSTSVSGMFYLQLMPLTFYTITACLLWFGSATIVKYLLPDSEIKHASKSVTAEQMQSVAFSAVGLLVLTWGIADLGNVLFQLFQLKQTSEFAHIPLTLQAAGVAVACRLLLGFCLVFGSRGLSGFFTRLRQPELR</sequence>
<name>A0A3D3R4D9_9PLAN</name>
<keyword evidence="1" id="KW-0472">Membrane</keyword>
<comment type="caution">
    <text evidence="2">The sequence shown here is derived from an EMBL/GenBank/DDBJ whole genome shotgun (WGS) entry which is preliminary data.</text>
</comment>